<keyword evidence="4" id="KW-1185">Reference proteome</keyword>
<dbReference type="PANTHER" id="PTHR21579">
    <property type="entry name" value="PROTEIN TINCAR"/>
    <property type="match status" value="1"/>
</dbReference>
<protein>
    <recommendedName>
        <fullName evidence="5">Transmembrane protein</fullName>
    </recommendedName>
</protein>
<feature type="transmembrane region" description="Helical" evidence="2">
    <location>
        <begin position="561"/>
        <end position="583"/>
    </location>
</feature>
<sequence>MASYGKGTNCDKLWRAWYGILITVLHLFLIYIGVTRYLHYKSQAFDPKYGGTWDQSGLNFTLAMLITSIACFFLFLFSSFIRTSNYANESTQIGRDTNNLHLLTPHPTWKPAIPLITLPQNGGNGCLYTSGAPQNLMQRTGYNSVGAVPEDDRLSNAGADDLPPAPQYDTWSGRSAMNQEQFHPHNTFNTLRYMRQDSEKRLSIHQSLRLLWHRFQRHFLPYSVVLHLLTAYCLLLPISVVHAQQIFHRALPADWIWRSDLDFLFGTEDGLTPRPHSDVTLSGKSATMNVAVGTNFPAWDNLRAMSPEFFNLTLVLLLLSLRYPSVFWYTNRPFSFVFSLLLLLTGLHALIEFSAATVLTKLAWNQQLLPGFSHLRLITVCRPTAETAKTDDSESVTGESGSNDRRTLLFTVGLNSIGPVALSTMGTVLFLCLFLTIFEYGYRQFTENLAVYRHYLVGSPSSNGFQLPNGDAGVTFNQTDSVHSGPMGSVKSNPCIGGNPLTYRRRCYNVGAELLHPGCRCCLHAYAPHLCATLGYLCVLAFKIPIMYDCFQLYRITKSALLLTAPVSIILVSCAWFIAWFAFSLKPAWKFQVNLPLHTLPGPTIASHLPPIQQNGLMVPTMMNSLLRPSSVGMGGGDGDGRIMQGLMYPTSGVITPQTPNCFSTDNISLTHGGVSTSPIYACFHDAPPNTAAYSGMMGNSLTRLLRFPNAMDMGAANSSSIPLLSGLSNGLRTGEYLNEDAEATSSGRQSGNNYVCLQTALGGGGVAHGVLVPPENGILVTRLLQPATPSPQPPPAPPPPISSTAAVARLTDVPLVNRIHSSGAMNLLSSPSSVGPMGADEEDGSSTNTVQLNSARLNGSPLGPYHMMNMPKLPLNGLNTYSDAVSDRRPNAAIIPQSSTPYEDSTRALSATEAGGLPRVSLSSPRSQQIHSTISGSTSLAPRVTFKDKVDMIASTSPSTSEPGSQNTSNDSGIDNFKCEQKSAGRAVVPSPTSADGSGTYDNAFPSTFRSSVLIRNPSQSKDRQTNGDRSEATEVPTNPSNPRCMNDSFYAKRQPVLGLTEKFAGGPSATSVTTPMESHQAIGMSHLAGGTLSHGAQFIRPGEMIGDANNSFQSSSTEPFPLLLPGAAITDESQEPRLCSQV</sequence>
<evidence type="ECO:0000313" key="3">
    <source>
        <dbReference type="EMBL" id="KAG5447178.1"/>
    </source>
</evidence>
<evidence type="ECO:0000256" key="2">
    <source>
        <dbReference type="SAM" id="Phobius"/>
    </source>
</evidence>
<feature type="transmembrane region" description="Helical" evidence="2">
    <location>
        <begin position="336"/>
        <end position="359"/>
    </location>
</feature>
<dbReference type="InterPro" id="IPR053291">
    <property type="entry name" value="Ommatidial_diff-associated"/>
</dbReference>
<gene>
    <name evidence="3" type="ORF">CSKR_106422</name>
</gene>
<name>A0A8T1MDW5_CLOSI</name>
<evidence type="ECO:0000256" key="1">
    <source>
        <dbReference type="SAM" id="MobiDB-lite"/>
    </source>
</evidence>
<reference evidence="3 4" key="1">
    <citation type="journal article" date="2018" name="Biotechnol. Adv.">
        <title>Improved genomic resources and new bioinformatic workflow for the carcinogenic parasite Clonorchis sinensis: Biotechnological implications.</title>
        <authorList>
            <person name="Wang D."/>
            <person name="Korhonen P.K."/>
            <person name="Gasser R.B."/>
            <person name="Young N.D."/>
        </authorList>
    </citation>
    <scope>NUCLEOTIDE SEQUENCE [LARGE SCALE GENOMIC DNA]</scope>
    <source>
        <strain evidence="3">Cs-k2</strain>
    </source>
</reference>
<comment type="caution">
    <text evidence="3">The sequence shown here is derived from an EMBL/GenBank/DDBJ whole genome shotgun (WGS) entry which is preliminary data.</text>
</comment>
<dbReference type="EMBL" id="NIRI02000042">
    <property type="protein sequence ID" value="KAG5447178.1"/>
    <property type="molecule type" value="Genomic_DNA"/>
</dbReference>
<feature type="transmembrane region" description="Helical" evidence="2">
    <location>
        <begin position="219"/>
        <end position="241"/>
    </location>
</feature>
<keyword evidence="2" id="KW-1133">Transmembrane helix</keyword>
<keyword evidence="2" id="KW-0812">Transmembrane</keyword>
<reference evidence="3 4" key="2">
    <citation type="journal article" date="2021" name="Genomics">
        <title>High-quality reference genome for Clonorchis sinensis.</title>
        <authorList>
            <person name="Young N.D."/>
            <person name="Stroehlein A.J."/>
            <person name="Kinkar L."/>
            <person name="Wang T."/>
            <person name="Sohn W.M."/>
            <person name="Chang B.C.H."/>
            <person name="Kaur P."/>
            <person name="Weisz D."/>
            <person name="Dudchenko O."/>
            <person name="Aiden E.L."/>
            <person name="Korhonen P.K."/>
            <person name="Gasser R.B."/>
        </authorList>
    </citation>
    <scope>NUCLEOTIDE SEQUENCE [LARGE SCALE GENOMIC DNA]</scope>
    <source>
        <strain evidence="3">Cs-k2</strain>
    </source>
</reference>
<feature type="compositionally biased region" description="Polar residues" evidence="1">
    <location>
        <begin position="897"/>
        <end position="910"/>
    </location>
</feature>
<feature type="compositionally biased region" description="Basic and acidic residues" evidence="1">
    <location>
        <begin position="1022"/>
        <end position="1034"/>
    </location>
</feature>
<feature type="transmembrane region" description="Helical" evidence="2">
    <location>
        <begin position="309"/>
        <end position="329"/>
    </location>
</feature>
<feature type="transmembrane region" description="Helical" evidence="2">
    <location>
        <begin position="58"/>
        <end position="77"/>
    </location>
</feature>
<feature type="compositionally biased region" description="Polar residues" evidence="1">
    <location>
        <begin position="955"/>
        <end position="974"/>
    </location>
</feature>
<accession>A0A8T1MDW5</accession>
<keyword evidence="2" id="KW-0472">Membrane</keyword>
<feature type="compositionally biased region" description="Polar residues" evidence="1">
    <location>
        <begin position="992"/>
        <end position="1012"/>
    </location>
</feature>
<feature type="region of interest" description="Disordered" evidence="1">
    <location>
        <begin position="955"/>
        <end position="1048"/>
    </location>
</feature>
<dbReference type="AlphaFoldDB" id="A0A8T1MDW5"/>
<feature type="transmembrane region" description="Helical" evidence="2">
    <location>
        <begin position="417"/>
        <end position="438"/>
    </location>
</feature>
<feature type="region of interest" description="Disordered" evidence="1">
    <location>
        <begin position="892"/>
        <end position="911"/>
    </location>
</feature>
<evidence type="ECO:0000313" key="4">
    <source>
        <dbReference type="Proteomes" id="UP000286415"/>
    </source>
</evidence>
<feature type="transmembrane region" description="Helical" evidence="2">
    <location>
        <begin position="16"/>
        <end position="38"/>
    </location>
</feature>
<feature type="compositionally biased region" description="Polar residues" evidence="1">
    <location>
        <begin position="922"/>
        <end position="937"/>
    </location>
</feature>
<dbReference type="Proteomes" id="UP000286415">
    <property type="component" value="Unassembled WGS sequence"/>
</dbReference>
<evidence type="ECO:0008006" key="5">
    <source>
        <dbReference type="Google" id="ProtNLM"/>
    </source>
</evidence>
<feature type="region of interest" description="Disordered" evidence="1">
    <location>
        <begin position="918"/>
        <end position="937"/>
    </location>
</feature>
<feature type="region of interest" description="Disordered" evidence="1">
    <location>
        <begin position="826"/>
        <end position="866"/>
    </location>
</feature>
<dbReference type="OrthoDB" id="10033661at2759"/>
<feature type="compositionally biased region" description="Polar residues" evidence="1">
    <location>
        <begin position="846"/>
        <end position="858"/>
    </location>
</feature>
<dbReference type="PANTHER" id="PTHR21579:SF20">
    <property type="entry name" value="PROTEIN TINCAR"/>
    <property type="match status" value="1"/>
</dbReference>
<proteinExistence type="predicted"/>
<organism evidence="3 4">
    <name type="scientific">Clonorchis sinensis</name>
    <name type="common">Chinese liver fluke</name>
    <dbReference type="NCBI Taxonomy" id="79923"/>
    <lineage>
        <taxon>Eukaryota</taxon>
        <taxon>Metazoa</taxon>
        <taxon>Spiralia</taxon>
        <taxon>Lophotrochozoa</taxon>
        <taxon>Platyhelminthes</taxon>
        <taxon>Trematoda</taxon>
        <taxon>Digenea</taxon>
        <taxon>Opisthorchiida</taxon>
        <taxon>Opisthorchiata</taxon>
        <taxon>Opisthorchiidae</taxon>
        <taxon>Clonorchis</taxon>
    </lineage>
</organism>